<evidence type="ECO:0000313" key="2">
    <source>
        <dbReference type="EMBL" id="QTD55071.1"/>
    </source>
</evidence>
<keyword evidence="3" id="KW-1185">Reference proteome</keyword>
<evidence type="ECO:0000313" key="3">
    <source>
        <dbReference type="Proteomes" id="UP000663923"/>
    </source>
</evidence>
<gene>
    <name evidence="2" type="ORF">J4G78_12655</name>
</gene>
<dbReference type="InterPro" id="IPR016516">
    <property type="entry name" value="UCP07580"/>
</dbReference>
<dbReference type="PIRSF" id="PIRSF007580">
    <property type="entry name" value="UCP07580"/>
    <property type="match status" value="1"/>
</dbReference>
<reference evidence="2 3" key="1">
    <citation type="submission" date="2021-03" db="EMBL/GenBank/DDBJ databases">
        <title>Complete genome of Parasphingorhabdus_sp.JHSY0214.</title>
        <authorList>
            <person name="Yoo J.H."/>
            <person name="Bae J.W."/>
        </authorList>
    </citation>
    <scope>NUCLEOTIDE SEQUENCE [LARGE SCALE GENOMIC DNA]</scope>
    <source>
        <strain evidence="2 3">JHSY0214</strain>
    </source>
</reference>
<dbReference type="PANTHER" id="PTHR39456:SF1">
    <property type="entry name" value="METAL-DEPENDENT HYDROLASE"/>
    <property type="match status" value="1"/>
</dbReference>
<dbReference type="PANTHER" id="PTHR39456">
    <property type="entry name" value="METAL-DEPENDENT HYDROLASE"/>
    <property type="match status" value="1"/>
</dbReference>
<sequence>MGDVPSSQDSAIADATIVGSATPADLHIQSRNRHFSTAVIERRRWVGGDPYASAFFNALSVTFPKGETFFMKVLKQYRDEVPEKLAREIRGFVQQEAVHSREHLFFNKQIEQTDFDLTRLEQALTDVIDKIGNMPLIRQLVATTCLEHLTAIMAAEFIENPAHFRDADEEQRKMWLWHASEEVEHKGVAYDTWLHATRDWSPMKRWITQSAFMIRISLGFAKNRTKGIFDLLKQDGISGPRAWFGFAHYALVSPAPFRRTLGPWFLFFLPGFHPWNKDDRGLIQLAESEYEAAIMDSPEAPENITATGATMGERRKKKRLPKVA</sequence>
<organism evidence="2 3">
    <name type="scientific">Parasphingorhabdus cellanae</name>
    <dbReference type="NCBI Taxonomy" id="2806553"/>
    <lineage>
        <taxon>Bacteria</taxon>
        <taxon>Pseudomonadati</taxon>
        <taxon>Pseudomonadota</taxon>
        <taxon>Alphaproteobacteria</taxon>
        <taxon>Sphingomonadales</taxon>
        <taxon>Sphingomonadaceae</taxon>
        <taxon>Parasphingorhabdus</taxon>
    </lineage>
</organism>
<proteinExistence type="predicted"/>
<name>A0ABX7T0K2_9SPHN</name>
<keyword evidence="2" id="KW-0378">Hydrolase</keyword>
<dbReference type="RefSeq" id="WP_207986898.1">
    <property type="nucleotide sequence ID" value="NZ_CP071794.1"/>
</dbReference>
<dbReference type="Proteomes" id="UP000663923">
    <property type="component" value="Chromosome"/>
</dbReference>
<accession>A0ABX7T0K2</accession>
<dbReference type="EMBL" id="CP071794">
    <property type="protein sequence ID" value="QTD55071.1"/>
    <property type="molecule type" value="Genomic_DNA"/>
</dbReference>
<feature type="region of interest" description="Disordered" evidence="1">
    <location>
        <begin position="301"/>
        <end position="324"/>
    </location>
</feature>
<evidence type="ECO:0000256" key="1">
    <source>
        <dbReference type="SAM" id="MobiDB-lite"/>
    </source>
</evidence>
<protein>
    <submittedName>
        <fullName evidence="2">Metal-dependent hydrolase</fullName>
    </submittedName>
</protein>
<dbReference type="Pfam" id="PF10118">
    <property type="entry name" value="Metal_hydrol"/>
    <property type="match status" value="1"/>
</dbReference>
<dbReference type="GO" id="GO:0016787">
    <property type="term" value="F:hydrolase activity"/>
    <property type="evidence" value="ECO:0007669"/>
    <property type="project" value="UniProtKB-KW"/>
</dbReference>
<feature type="compositionally biased region" description="Basic residues" evidence="1">
    <location>
        <begin position="314"/>
        <end position="324"/>
    </location>
</feature>